<dbReference type="OrthoDB" id="9946609at2"/>
<evidence type="ECO:0000313" key="3">
    <source>
        <dbReference type="Proteomes" id="UP000318878"/>
    </source>
</evidence>
<dbReference type="RefSeq" id="WP_146435383.1">
    <property type="nucleotide sequence ID" value="NZ_SJPF01000005.1"/>
</dbReference>
<keyword evidence="3" id="KW-1185">Reference proteome</keyword>
<evidence type="ECO:0000313" key="2">
    <source>
        <dbReference type="EMBL" id="TWT30712.1"/>
    </source>
</evidence>
<sequence>MSQKTQNKTGRRLTPPATPPTNITEDANLAALDAPKQTPPATPPADGNLNDGDAGSPAAELAKLREELAAKEAELKAREKSLAQEGEALKEMRANIDASLAKRPAPDTGVGVMLADVDLSKAPEEVRRGLHPKATGDDKKAYSKWIREHYKGKTPLKTFDVVIKKAKSADIPIRGIKAVDEGDASRRAFQRASLAGKTEGYWTNVTAVG</sequence>
<evidence type="ECO:0000256" key="1">
    <source>
        <dbReference type="SAM" id="MobiDB-lite"/>
    </source>
</evidence>
<dbReference type="EMBL" id="SJPF01000005">
    <property type="protein sequence ID" value="TWT30712.1"/>
    <property type="molecule type" value="Genomic_DNA"/>
</dbReference>
<reference evidence="2 3" key="1">
    <citation type="submission" date="2019-02" db="EMBL/GenBank/DDBJ databases">
        <title>Deep-cultivation of Planctomycetes and their phenomic and genomic characterization uncovers novel biology.</title>
        <authorList>
            <person name="Wiegand S."/>
            <person name="Jogler M."/>
            <person name="Boedeker C."/>
            <person name="Pinto D."/>
            <person name="Vollmers J."/>
            <person name="Rivas-Marin E."/>
            <person name="Kohn T."/>
            <person name="Peeters S.H."/>
            <person name="Heuer A."/>
            <person name="Rast P."/>
            <person name="Oberbeckmann S."/>
            <person name="Bunk B."/>
            <person name="Jeske O."/>
            <person name="Meyerdierks A."/>
            <person name="Storesund J.E."/>
            <person name="Kallscheuer N."/>
            <person name="Luecker S."/>
            <person name="Lage O.M."/>
            <person name="Pohl T."/>
            <person name="Merkel B.J."/>
            <person name="Hornburger P."/>
            <person name="Mueller R.-W."/>
            <person name="Bruemmer F."/>
            <person name="Labrenz M."/>
            <person name="Spormann A.M."/>
            <person name="Op Den Camp H."/>
            <person name="Overmann J."/>
            <person name="Amann R."/>
            <person name="Jetten M.S.M."/>
            <person name="Mascher T."/>
            <person name="Medema M.H."/>
            <person name="Devos D.P."/>
            <person name="Kaster A.-K."/>
            <person name="Ovreas L."/>
            <person name="Rohde M."/>
            <person name="Galperin M.Y."/>
            <person name="Jogler C."/>
        </authorList>
    </citation>
    <scope>NUCLEOTIDE SEQUENCE [LARGE SCALE GENOMIC DNA]</scope>
    <source>
        <strain evidence="2 3">Enr8</strain>
    </source>
</reference>
<accession>A0A5C5UYZ6</accession>
<dbReference type="AlphaFoldDB" id="A0A5C5UYZ6"/>
<feature type="region of interest" description="Disordered" evidence="1">
    <location>
        <begin position="1"/>
        <end position="61"/>
    </location>
</feature>
<proteinExistence type="predicted"/>
<gene>
    <name evidence="2" type="ORF">Enr8_42350</name>
</gene>
<comment type="caution">
    <text evidence="2">The sequence shown here is derived from an EMBL/GenBank/DDBJ whole genome shotgun (WGS) entry which is preliminary data.</text>
</comment>
<protein>
    <submittedName>
        <fullName evidence="2">Uncharacterized protein</fullName>
    </submittedName>
</protein>
<organism evidence="2 3">
    <name type="scientific">Blastopirellula retiformator</name>
    <dbReference type="NCBI Taxonomy" id="2527970"/>
    <lineage>
        <taxon>Bacteria</taxon>
        <taxon>Pseudomonadati</taxon>
        <taxon>Planctomycetota</taxon>
        <taxon>Planctomycetia</taxon>
        <taxon>Pirellulales</taxon>
        <taxon>Pirellulaceae</taxon>
        <taxon>Blastopirellula</taxon>
    </lineage>
</organism>
<name>A0A5C5UYZ6_9BACT</name>
<dbReference type="Proteomes" id="UP000318878">
    <property type="component" value="Unassembled WGS sequence"/>
</dbReference>